<dbReference type="PANTHER" id="PTHR31150">
    <property type="entry name" value="EXPRESSED PROTEIN"/>
    <property type="match status" value="1"/>
</dbReference>
<dbReference type="InterPro" id="IPR001841">
    <property type="entry name" value="Znf_RING"/>
</dbReference>
<name>A0A7J6W9F1_THATH</name>
<dbReference type="AlphaFoldDB" id="A0A7J6W9F1"/>
<feature type="compositionally biased region" description="Polar residues" evidence="2">
    <location>
        <begin position="7"/>
        <end position="22"/>
    </location>
</feature>
<evidence type="ECO:0000256" key="2">
    <source>
        <dbReference type="SAM" id="MobiDB-lite"/>
    </source>
</evidence>
<accession>A0A7J6W9F1</accession>
<evidence type="ECO:0000256" key="1">
    <source>
        <dbReference type="PROSITE-ProRule" id="PRU00175"/>
    </source>
</evidence>
<keyword evidence="5" id="KW-1185">Reference proteome</keyword>
<dbReference type="PANTHER" id="PTHR31150:SF19">
    <property type="entry name" value="RING-TYPE DOMAIN-CONTAINING PROTEIN"/>
    <property type="match status" value="1"/>
</dbReference>
<evidence type="ECO:0000313" key="5">
    <source>
        <dbReference type="Proteomes" id="UP000554482"/>
    </source>
</evidence>
<dbReference type="SUPFAM" id="SSF57850">
    <property type="entry name" value="RING/U-box"/>
    <property type="match status" value="1"/>
</dbReference>
<feature type="compositionally biased region" description="Polar residues" evidence="2">
    <location>
        <begin position="716"/>
        <end position="725"/>
    </location>
</feature>
<dbReference type="GO" id="GO:0008270">
    <property type="term" value="F:zinc ion binding"/>
    <property type="evidence" value="ECO:0007669"/>
    <property type="project" value="UniProtKB-KW"/>
</dbReference>
<protein>
    <recommendedName>
        <fullName evidence="3">RING-type domain-containing protein</fullName>
    </recommendedName>
</protein>
<dbReference type="InterPro" id="IPR013083">
    <property type="entry name" value="Znf_RING/FYVE/PHD"/>
</dbReference>
<proteinExistence type="predicted"/>
<gene>
    <name evidence="4" type="ORF">FRX31_016963</name>
</gene>
<sequence>MDHSMENIGSHSPGNRPKQSSPIQLNEDIELRITPNAATTNSRNPLNDSDNIFGGNNMSVVDPPSFPTCVNLLGNLEGKLQSHAHGRAENNNSTMSGASQPSNFCYPQMAGSLLNTEGSLAAGVQSQNVGGVPVITSPFHDASVSSEYLVDFSSFFDDIQRPHIDINTIMNESLEHSLGGSTGATNTAHGHGFRVDGDNITTVPSQLKSLQIPENPQRNRITGSNTVAGAQMHSQGGTETPASFAYGINNNNEIRFPGLYNNFQSPQMGRSSINIGSNTPQIMQQKSQARAASRASHVQNARSNSDNFMPFVTQSNNLQRLQVNRSSVRVGSKNACAIQQNCQGETGTGKSQGVTVDGNNDTSIPTLSNHSHGQPIRRSLISTEGGSISSMSVDSLGERRDDTNLQSNASLLNRHQSLLTDRNFINVEDDIHEVQKSQVGGKLMALNNVKTSEKQSVSALCPEEIDNSLLNLGLGDSTPFGFQRNALGGGFSSDNGFPGTAQSYANPGPQTDANFLSLGGNLGNQNRSNNAATAGVTFNPCLSLGGNMENQTSLNNGSRLISGTNGGVNLIPMTNPQAVRGNMYQYASRPFGRIVVPQGNGAGRFVAIPYRGFQGHPSLGMRPLNNIPPGFHANELATQPRLPLRPSPRMMVPTGTRSANLQQAYLNSVLSTNSSMASPLTSTAARAFRQDLSGHPISFENTTIEAAKGTPALSDNHTQMQAEQHTASKRRRGKQVSADGKQSVQPAKVRRGPSVGGKPVPVAGGVGVAQTYEGVLGQSIQSNHTQNVPAITRAPRGRKALQPSINPSPASGNQTKTVYHLKCEGNIDPTVVSKSIGEKCHICKRDLSYTSEGPVTQPTIPPPVAVLHCGHTFHDECLQRITPEDQLKDPPCIPCALGSS</sequence>
<keyword evidence="1" id="KW-0862">Zinc</keyword>
<dbReference type="PROSITE" id="PS50089">
    <property type="entry name" value="ZF_RING_2"/>
    <property type="match status" value="1"/>
</dbReference>
<feature type="domain" description="RING-type" evidence="3">
    <location>
        <begin position="840"/>
        <end position="895"/>
    </location>
</feature>
<keyword evidence="1" id="KW-0479">Metal-binding</keyword>
<dbReference type="OrthoDB" id="1887047at2759"/>
<feature type="compositionally biased region" description="Low complexity" evidence="2">
    <location>
        <begin position="752"/>
        <end position="761"/>
    </location>
</feature>
<organism evidence="4 5">
    <name type="scientific">Thalictrum thalictroides</name>
    <name type="common">Rue-anemone</name>
    <name type="synonym">Anemone thalictroides</name>
    <dbReference type="NCBI Taxonomy" id="46969"/>
    <lineage>
        <taxon>Eukaryota</taxon>
        <taxon>Viridiplantae</taxon>
        <taxon>Streptophyta</taxon>
        <taxon>Embryophyta</taxon>
        <taxon>Tracheophyta</taxon>
        <taxon>Spermatophyta</taxon>
        <taxon>Magnoliopsida</taxon>
        <taxon>Ranunculales</taxon>
        <taxon>Ranunculaceae</taxon>
        <taxon>Thalictroideae</taxon>
        <taxon>Thalictrum</taxon>
    </lineage>
</organism>
<reference evidence="4 5" key="1">
    <citation type="submission" date="2020-06" db="EMBL/GenBank/DDBJ databases">
        <title>Transcriptomic and genomic resources for Thalictrum thalictroides and T. hernandezii: Facilitating candidate gene discovery in an emerging model plant lineage.</title>
        <authorList>
            <person name="Arias T."/>
            <person name="Riano-Pachon D.M."/>
            <person name="Di Stilio V.S."/>
        </authorList>
    </citation>
    <scope>NUCLEOTIDE SEQUENCE [LARGE SCALE GENOMIC DNA]</scope>
    <source>
        <strain evidence="5">cv. WT478/WT964</strain>
        <tissue evidence="4">Leaves</tissue>
    </source>
</reference>
<feature type="region of interest" description="Disordered" evidence="2">
    <location>
        <begin position="716"/>
        <end position="761"/>
    </location>
</feature>
<evidence type="ECO:0000259" key="3">
    <source>
        <dbReference type="PROSITE" id="PS50089"/>
    </source>
</evidence>
<dbReference type="EMBL" id="JABWDY010020036">
    <property type="protein sequence ID" value="KAF5193448.1"/>
    <property type="molecule type" value="Genomic_DNA"/>
</dbReference>
<evidence type="ECO:0000313" key="4">
    <source>
        <dbReference type="EMBL" id="KAF5193448.1"/>
    </source>
</evidence>
<dbReference type="Gene3D" id="3.30.40.10">
    <property type="entry name" value="Zinc/RING finger domain, C3HC4 (zinc finger)"/>
    <property type="match status" value="1"/>
</dbReference>
<feature type="region of interest" description="Disordered" evidence="2">
    <location>
        <begin position="1"/>
        <end position="22"/>
    </location>
</feature>
<keyword evidence="1" id="KW-0863">Zinc-finger</keyword>
<dbReference type="Proteomes" id="UP000554482">
    <property type="component" value="Unassembled WGS sequence"/>
</dbReference>
<comment type="caution">
    <text evidence="4">The sequence shown here is derived from an EMBL/GenBank/DDBJ whole genome shotgun (WGS) entry which is preliminary data.</text>
</comment>